<dbReference type="GO" id="GO:0032259">
    <property type="term" value="P:methylation"/>
    <property type="evidence" value="ECO:0007669"/>
    <property type="project" value="UniProtKB-KW"/>
</dbReference>
<dbReference type="GO" id="GO:0008168">
    <property type="term" value="F:methyltransferase activity"/>
    <property type="evidence" value="ECO:0007669"/>
    <property type="project" value="UniProtKB-KW"/>
</dbReference>
<dbReference type="Pfam" id="PF08242">
    <property type="entry name" value="Methyltransf_12"/>
    <property type="match status" value="1"/>
</dbReference>
<dbReference type="PROSITE" id="PS52019">
    <property type="entry name" value="PKS_MFAS_DH"/>
    <property type="match status" value="1"/>
</dbReference>
<dbReference type="GO" id="GO:0004312">
    <property type="term" value="F:fatty acid synthase activity"/>
    <property type="evidence" value="ECO:0007669"/>
    <property type="project" value="TreeGrafter"/>
</dbReference>
<evidence type="ECO:0000256" key="6">
    <source>
        <dbReference type="ARBA" id="ARBA00023268"/>
    </source>
</evidence>
<dbReference type="InterPro" id="IPR014043">
    <property type="entry name" value="Acyl_transferase_dom"/>
</dbReference>
<keyword evidence="7" id="KW-0012">Acyltransferase</keyword>
<dbReference type="InterPro" id="IPR049900">
    <property type="entry name" value="PKS_mFAS_DH"/>
</dbReference>
<dbReference type="InterPro" id="IPR032821">
    <property type="entry name" value="PKS_assoc"/>
</dbReference>
<feature type="domain" description="PKS/mFAS DH" evidence="12">
    <location>
        <begin position="1003"/>
        <end position="1307"/>
    </location>
</feature>
<dbReference type="PROSITE" id="PS52004">
    <property type="entry name" value="KS3_2"/>
    <property type="match status" value="1"/>
</dbReference>
<comment type="caution">
    <text evidence="13">The sequence shown here is derived from an EMBL/GenBank/DDBJ whole genome shotgun (WGS) entry which is preliminary data.</text>
</comment>
<feature type="domain" description="Carrier" evidence="10">
    <location>
        <begin position="2561"/>
        <end position="2639"/>
    </location>
</feature>
<dbReference type="SUPFAM" id="SSF55048">
    <property type="entry name" value="Probable ACP-binding domain of malonyl-CoA ACP transacylase"/>
    <property type="match status" value="1"/>
</dbReference>
<keyword evidence="6" id="KW-0511">Multifunctional enzyme</keyword>
<protein>
    <recommendedName>
        <fullName evidence="15">Polyketide synthase</fullName>
    </recommendedName>
</protein>
<evidence type="ECO:0000313" key="13">
    <source>
        <dbReference type="EMBL" id="KAK0662958.1"/>
    </source>
</evidence>
<dbReference type="InterPro" id="IPR013217">
    <property type="entry name" value="Methyltransf_12"/>
</dbReference>
<dbReference type="Gene3D" id="3.40.366.10">
    <property type="entry name" value="Malonyl-Coenzyme A Acyl Carrier Protein, domain 2"/>
    <property type="match status" value="1"/>
</dbReference>
<dbReference type="PROSITE" id="PS00606">
    <property type="entry name" value="KS3_1"/>
    <property type="match status" value="1"/>
</dbReference>
<keyword evidence="1" id="KW-0596">Phosphopantetheine</keyword>
<feature type="region of interest" description="C-terminal hotdog fold" evidence="8">
    <location>
        <begin position="1152"/>
        <end position="1307"/>
    </location>
</feature>
<feature type="region of interest" description="Disordered" evidence="9">
    <location>
        <begin position="467"/>
        <end position="502"/>
    </location>
</feature>
<dbReference type="InterPro" id="IPR013968">
    <property type="entry name" value="PKS_KR"/>
</dbReference>
<dbReference type="CDD" id="cd00833">
    <property type="entry name" value="PKS"/>
    <property type="match status" value="1"/>
</dbReference>
<dbReference type="SMART" id="SM00826">
    <property type="entry name" value="PKS_DH"/>
    <property type="match status" value="1"/>
</dbReference>
<dbReference type="Gene3D" id="1.10.1200.10">
    <property type="entry name" value="ACP-like"/>
    <property type="match status" value="1"/>
</dbReference>
<dbReference type="SMART" id="SM00827">
    <property type="entry name" value="PKS_AT"/>
    <property type="match status" value="1"/>
</dbReference>
<keyword evidence="4" id="KW-0521">NADP</keyword>
<feature type="compositionally biased region" description="Low complexity" evidence="9">
    <location>
        <begin position="473"/>
        <end position="487"/>
    </location>
</feature>
<dbReference type="InterPro" id="IPR057326">
    <property type="entry name" value="KR_dom"/>
</dbReference>
<dbReference type="GO" id="GO:0044550">
    <property type="term" value="P:secondary metabolite biosynthetic process"/>
    <property type="evidence" value="ECO:0007669"/>
    <property type="project" value="TreeGrafter"/>
</dbReference>
<evidence type="ECO:0000256" key="3">
    <source>
        <dbReference type="ARBA" id="ARBA00022679"/>
    </source>
</evidence>
<dbReference type="Proteomes" id="UP001174997">
    <property type="component" value="Unassembled WGS sequence"/>
</dbReference>
<keyword evidence="5" id="KW-0560">Oxidoreductase</keyword>
<dbReference type="PROSITE" id="PS00012">
    <property type="entry name" value="PHOSPHOPANTETHEINE"/>
    <property type="match status" value="1"/>
</dbReference>
<dbReference type="InterPro" id="IPR020843">
    <property type="entry name" value="ER"/>
</dbReference>
<reference evidence="13" key="1">
    <citation type="submission" date="2023-06" db="EMBL/GenBank/DDBJ databases">
        <title>Genome-scale phylogeny and comparative genomics of the fungal order Sordariales.</title>
        <authorList>
            <consortium name="Lawrence Berkeley National Laboratory"/>
            <person name="Hensen N."/>
            <person name="Bonometti L."/>
            <person name="Westerberg I."/>
            <person name="Brannstrom I.O."/>
            <person name="Guillou S."/>
            <person name="Cros-Aarteil S."/>
            <person name="Calhoun S."/>
            <person name="Haridas S."/>
            <person name="Kuo A."/>
            <person name="Mondo S."/>
            <person name="Pangilinan J."/>
            <person name="Riley R."/>
            <person name="Labutti K."/>
            <person name="Andreopoulos B."/>
            <person name="Lipzen A."/>
            <person name="Chen C."/>
            <person name="Yanf M."/>
            <person name="Daum C."/>
            <person name="Ng V."/>
            <person name="Clum A."/>
            <person name="Steindorff A."/>
            <person name="Ohm R."/>
            <person name="Martin F."/>
            <person name="Silar P."/>
            <person name="Natvig D."/>
            <person name="Lalanne C."/>
            <person name="Gautier V."/>
            <person name="Ament-Velasquez S.L."/>
            <person name="Kruys A."/>
            <person name="Hutchinson M.I."/>
            <person name="Powell A.J."/>
            <person name="Barry K."/>
            <person name="Miller A.N."/>
            <person name="Grigoriev I.V."/>
            <person name="Debuchy R."/>
            <person name="Gladieux P."/>
            <person name="Thoren M.H."/>
            <person name="Johannesson H."/>
        </authorList>
    </citation>
    <scope>NUCLEOTIDE SEQUENCE</scope>
    <source>
        <strain evidence="13">CBS 307.81</strain>
    </source>
</reference>
<dbReference type="Pfam" id="PF08240">
    <property type="entry name" value="ADH_N"/>
    <property type="match status" value="1"/>
</dbReference>
<dbReference type="GO" id="GO:0031177">
    <property type="term" value="F:phosphopantetheine binding"/>
    <property type="evidence" value="ECO:0007669"/>
    <property type="project" value="InterPro"/>
</dbReference>
<dbReference type="SMART" id="SM00829">
    <property type="entry name" value="PKS_ER"/>
    <property type="match status" value="1"/>
</dbReference>
<dbReference type="InterPro" id="IPR016035">
    <property type="entry name" value="Acyl_Trfase/lysoPLipase"/>
</dbReference>
<dbReference type="InterPro" id="IPR016039">
    <property type="entry name" value="Thiolase-like"/>
</dbReference>
<dbReference type="Pfam" id="PF00550">
    <property type="entry name" value="PP-binding"/>
    <property type="match status" value="1"/>
</dbReference>
<dbReference type="InterPro" id="IPR049551">
    <property type="entry name" value="PKS_DH_C"/>
</dbReference>
<dbReference type="Pfam" id="PF00109">
    <property type="entry name" value="ketoacyl-synt"/>
    <property type="match status" value="1"/>
</dbReference>
<dbReference type="SMART" id="SM00822">
    <property type="entry name" value="PKS_KR"/>
    <property type="match status" value="1"/>
</dbReference>
<feature type="active site" description="Proton donor; for dehydratase activity" evidence="8">
    <location>
        <position position="1218"/>
    </location>
</feature>
<evidence type="ECO:0000256" key="2">
    <source>
        <dbReference type="ARBA" id="ARBA00022553"/>
    </source>
</evidence>
<proteinExistence type="predicted"/>
<dbReference type="Pfam" id="PF08659">
    <property type="entry name" value="KR"/>
    <property type="match status" value="1"/>
</dbReference>
<evidence type="ECO:0000256" key="5">
    <source>
        <dbReference type="ARBA" id="ARBA00023002"/>
    </source>
</evidence>
<dbReference type="Gene3D" id="3.40.50.150">
    <property type="entry name" value="Vaccinia Virus protein VP39"/>
    <property type="match status" value="1"/>
</dbReference>
<evidence type="ECO:0000259" key="12">
    <source>
        <dbReference type="PROSITE" id="PS52019"/>
    </source>
</evidence>
<dbReference type="SMART" id="SM00823">
    <property type="entry name" value="PKS_PP"/>
    <property type="match status" value="1"/>
</dbReference>
<dbReference type="SMART" id="SM00825">
    <property type="entry name" value="PKS_KS"/>
    <property type="match status" value="1"/>
</dbReference>
<dbReference type="CDD" id="cd02440">
    <property type="entry name" value="AdoMet_MTases"/>
    <property type="match status" value="1"/>
</dbReference>
<dbReference type="PANTHER" id="PTHR43775">
    <property type="entry name" value="FATTY ACID SYNTHASE"/>
    <property type="match status" value="1"/>
</dbReference>
<dbReference type="Gene3D" id="3.40.50.720">
    <property type="entry name" value="NAD(P)-binding Rossmann-like Domain"/>
    <property type="match status" value="1"/>
</dbReference>
<dbReference type="Pfam" id="PF22621">
    <property type="entry name" value="CurL-like_PKS_C"/>
    <property type="match status" value="1"/>
</dbReference>
<dbReference type="Pfam" id="PF14765">
    <property type="entry name" value="PS-DH"/>
    <property type="match status" value="1"/>
</dbReference>
<dbReference type="Gene3D" id="3.90.180.10">
    <property type="entry name" value="Medium-chain alcohol dehydrogenases, catalytic domain"/>
    <property type="match status" value="1"/>
</dbReference>
<evidence type="ECO:0000259" key="11">
    <source>
        <dbReference type="PROSITE" id="PS52004"/>
    </source>
</evidence>
<evidence type="ECO:0000259" key="10">
    <source>
        <dbReference type="PROSITE" id="PS50075"/>
    </source>
</evidence>
<dbReference type="InterPro" id="IPR049552">
    <property type="entry name" value="PKS_DH_N"/>
</dbReference>
<dbReference type="InterPro" id="IPR006162">
    <property type="entry name" value="Ppantetheine_attach_site"/>
</dbReference>
<dbReference type="InterPro" id="IPR020841">
    <property type="entry name" value="PKS_Beta-ketoAc_synthase_dom"/>
</dbReference>
<dbReference type="CDD" id="cd05195">
    <property type="entry name" value="enoyl_red"/>
    <property type="match status" value="1"/>
</dbReference>
<evidence type="ECO:0000256" key="9">
    <source>
        <dbReference type="SAM" id="MobiDB-lite"/>
    </source>
</evidence>
<evidence type="ECO:0000256" key="4">
    <source>
        <dbReference type="ARBA" id="ARBA00022857"/>
    </source>
</evidence>
<dbReference type="InterPro" id="IPR016036">
    <property type="entry name" value="Malonyl_transacylase_ACP-bd"/>
</dbReference>
<dbReference type="Pfam" id="PF21089">
    <property type="entry name" value="PKS_DH_N"/>
    <property type="match status" value="1"/>
</dbReference>
<dbReference type="SUPFAM" id="SSF50129">
    <property type="entry name" value="GroES-like"/>
    <property type="match status" value="1"/>
</dbReference>
<keyword evidence="14" id="KW-1185">Reference proteome</keyword>
<dbReference type="EMBL" id="JAULSY010000135">
    <property type="protein sequence ID" value="KAK0662958.1"/>
    <property type="molecule type" value="Genomic_DNA"/>
</dbReference>
<dbReference type="SUPFAM" id="SSF53901">
    <property type="entry name" value="Thiolase-like"/>
    <property type="match status" value="1"/>
</dbReference>
<dbReference type="SUPFAM" id="SSF52151">
    <property type="entry name" value="FabD/lysophospholipase-like"/>
    <property type="match status" value="1"/>
</dbReference>
<dbReference type="InterPro" id="IPR014030">
    <property type="entry name" value="Ketoacyl_synth_N"/>
</dbReference>
<dbReference type="GO" id="GO:0004315">
    <property type="term" value="F:3-oxoacyl-[acyl-carrier-protein] synthase activity"/>
    <property type="evidence" value="ECO:0007669"/>
    <property type="project" value="InterPro"/>
</dbReference>
<dbReference type="InterPro" id="IPR009081">
    <property type="entry name" value="PP-bd_ACP"/>
</dbReference>
<gene>
    <name evidence="13" type="ORF">QBC41DRAFT_381604</name>
</gene>
<feature type="region of interest" description="N-terminal hotdog fold" evidence="8">
    <location>
        <begin position="1003"/>
        <end position="1138"/>
    </location>
</feature>
<dbReference type="InterPro" id="IPR020806">
    <property type="entry name" value="PKS_PP-bd"/>
</dbReference>
<dbReference type="Pfam" id="PF00698">
    <property type="entry name" value="Acyl_transf_1"/>
    <property type="match status" value="1"/>
</dbReference>
<sequence>MASISEPQREQHEPVAIVGMGCRWPGGSHTSEQFWNFLCNKVDGWKEFDDPRFSSKGFHHPNSDRPGGFAMKGAFLGRDDARLFDHSFFGMTQLEVETMDPSQRKLLECAYEAIENAGESLESISGKRTGVFVGNFCLDHWTLQSRDWDNPRPYAFVGAGTSILANRISYIFNLQGPSLTIDTACSSSMYAVHCAVNAIRAGDCDSAIVAAGNWIADPTVQIALDKLGALSASSRCHTFDARAEGYARGEGWGAIYLKRPSTALADNSPIRAFIRGSAVNSNGRTGGITRPSALGQETVIREAYRNAGGLPFKDTSYFECHGTGTYVGDPIEVAAVGRVFASVREPKDPLLVGSVKSNVGHGEGASALASIMKVVLALERGAIPPVYDLQTRNPNIDFDAANVQPVTEVTPWPEGKIRRASINSFGYGGANAHCIIDHVTNVWPDYVAPGVFKKSHAVTNGHTNGHVNRHANGHANGHTNGKTNGHTNGNGHGGLNGHQNGLVQHSPVIKTKTTAVPGASTRQSVLLPLSAHNEQSLKLNIDALAKAVDQFPLADVAYTLGNRRSKFAQRSFAIVDKDNVPNDLLSVMEKKPTRAPLHTASLGFIFTGQGAQWHAMGSELFQYRIFQNTIQHLDYVLGTLPNAPVWSLHGILSGNCDPSLIQTAEVSQAACTAVQVALVDLLASWSVRPSGVAGHSSGEIAAAYASGRITAAEAIVAAYLRGQAVSRNKQTGAMLAVGLGFDDVVKYLQGKEDEVKVAAINSPGSVTLSGEEPIIDSISAAMAADSVFNRKLKTGGNAYHSHHMIPIGREYVELLTEGTEHLRKFGLASSDGAARYQPTLWVSSVTPPKSTSGLGSDDLASYWRANLESPVRFSEAVAGLVQNADGIPIHALVEIGPHPALKSPLEQILKAAGVKNVGYAGSTLKRGEGAQASMLQLAGSLFALNSEVDIAAVNAVDSKNGKGDLEHGVTCVDLPPYQYTYGGLNYHESRASKEYRYRSILRHDLLGSKIAGNAKLRPQWRNILRLKDVPWLGDHRLLPDAVLPGAGYLAMAIEAIARIHKELPSDSPIKGFVLADVSIKKSLVIPEDDYGVEVLTSLELVDAQTPAWATFSISSVARESEEWMEHCTGRVKVALEGSDDSVEKTAVAPATQRSLDGRVWYEKFAEIGLGYGETFQPISNIRSDPTSNVAVATLNLRSTAGLIKGGESSYPLHPASLDGAIQLGLIACHSGRSEDATTAFVPVQLPRLYLSNNINDLAGDNCTVVAHGERRGIRGAHLDLQLLGPNGEVLLDAEGLRCISYSSAAKTAEDRTFSSPFTRLVWKPDIRTLSNRRAREMYPPPRDNVKKAPSWGITNKLAHFVVYSMYMMYGTLPDEDMPKPSGDVGHFFDWIKRKGQNDNSELMQEAREYAKQGLLLKQIDELVSLAPDVIEVQAAKLLHDSMADILFERRTGIDVLISEGLLTPLYKEGLLMTGIYPQLHHVLTGVAHSNSHLRVLEIGGGTGGATRIAMKAFNGPNGIKSYKDYTFTDISAGFLSGARESMADLRDVNFSVFDIEIDPVEQGYVEKSYDLIIACQVLHATSNMKRTLTNCRRLLKPGGQLVLVETTENFIVPGVVVGTFTGYWSGIPDGRVDAPFQSLASWDRTLKEAGFQGLDVVLDDFPEPHNTTSVILSTVPPERVSLSGENTVHILHSGSEAPVLLQHLAKEFEGRGVTVKAGTFDSIGKLASDSRVVALFDNEHLLLNTSEEDFNRFQHLIRQTSSLVAITSSGVAKGLNPDAAVIPGLLRVLQNENPGVQYMSVDIAADNFNLETPEDQQHFSKCIADYESELYAATQSPPLDDLEGNPKDRELSWQDGYFSVSRHVPDTGFHSQHGLDSKKFKPETLPLGSQGAVKATFETPGVINSLCFEPYKELLRPLPAGFIDVAVAAVGLNARDLDTWTGRLDSDHFSSEYSGVVTAVGAQVEGLKVGDRVYGLGKGQFGTATRVPAAFASKIEDGDDLVQIASLPLCSVTAVHVLDHVAHIRKGRSILVQSGARDVGLALISLAKAKGAHVFATAETTEEASFLVGKCALPGSHVLTGAPGLVALRQAAQLTARGKFDVIVSSASRGHYLESYAQVLSSAGHLVELDPQAVDSTLSTSIKASYSSVDIFAALESDPELGQELMQVVNGYYRQGLVTLPSKVTTTDISQLSTVIGGFNNLVGKLVVRFDNPSSSVRMIPAAPAVTFDPDAAYVITGALGGLGQSLVRWMGDRGARHLVLLSRRDISTVPDAQKLVDSLARRDIHIESFVCDVSNKEQVETVIQQISAERPIKGVVHAAVSYLDLTFDKLSASRWNDGLSAKVQGTKNLHEATLSMPLDFFVMTTSALSVFAFATQGAYTAANNFQDAFARYRRNLGLPASTASFSLIKEVTEVGTSDLTVDLFERNKTLTLTESQFLTMFEPAFLNNTTHTTAGSAAWSGKDDDPLSAANLHTYLDPAALMAKRRHDTSSSQAATTTTTPKWYTDARISLMMRAYLDAQHHHESASSDDAALDAEGSKNTPASIRRNFEAAVAGGDRALTVEFVEGAITRVVADMLFVDVEGIDPAKSVADLGVDSLIAAELRNWFLQALGANISMLDLLDPGVSISSRAGGIAERAFEVKG</sequence>
<dbReference type="Pfam" id="PF16197">
    <property type="entry name" value="KAsynt_C_assoc"/>
    <property type="match status" value="1"/>
</dbReference>
<dbReference type="PROSITE" id="PS50075">
    <property type="entry name" value="CARRIER"/>
    <property type="match status" value="1"/>
</dbReference>
<organism evidence="13 14">
    <name type="scientific">Cercophora samala</name>
    <dbReference type="NCBI Taxonomy" id="330535"/>
    <lineage>
        <taxon>Eukaryota</taxon>
        <taxon>Fungi</taxon>
        <taxon>Dikarya</taxon>
        <taxon>Ascomycota</taxon>
        <taxon>Pezizomycotina</taxon>
        <taxon>Sordariomycetes</taxon>
        <taxon>Sordariomycetidae</taxon>
        <taxon>Sordariales</taxon>
        <taxon>Lasiosphaeriaceae</taxon>
        <taxon>Cercophora</taxon>
    </lineage>
</organism>
<dbReference type="InterPro" id="IPR042104">
    <property type="entry name" value="PKS_dehydratase_sf"/>
</dbReference>
<dbReference type="Pfam" id="PF02801">
    <property type="entry name" value="Ketoacyl-synt_C"/>
    <property type="match status" value="1"/>
</dbReference>
<dbReference type="SUPFAM" id="SSF47336">
    <property type="entry name" value="ACP-like"/>
    <property type="match status" value="1"/>
</dbReference>
<dbReference type="InterPro" id="IPR013154">
    <property type="entry name" value="ADH-like_N"/>
</dbReference>
<dbReference type="InterPro" id="IPR014031">
    <property type="entry name" value="Ketoacyl_synth_C"/>
</dbReference>
<dbReference type="InterPro" id="IPR011032">
    <property type="entry name" value="GroES-like_sf"/>
</dbReference>
<evidence type="ECO:0000313" key="14">
    <source>
        <dbReference type="Proteomes" id="UP001174997"/>
    </source>
</evidence>
<name>A0AA39Z2J5_9PEZI</name>
<dbReference type="SUPFAM" id="SSF53335">
    <property type="entry name" value="S-adenosyl-L-methionine-dependent methyltransferases"/>
    <property type="match status" value="1"/>
</dbReference>
<dbReference type="InterPro" id="IPR036291">
    <property type="entry name" value="NAD(P)-bd_dom_sf"/>
</dbReference>
<keyword evidence="2" id="KW-0597">Phosphoprotein</keyword>
<keyword evidence="3" id="KW-0808">Transferase</keyword>
<dbReference type="SUPFAM" id="SSF51735">
    <property type="entry name" value="NAD(P)-binding Rossmann-fold domains"/>
    <property type="match status" value="2"/>
</dbReference>
<dbReference type="GO" id="GO:0006633">
    <property type="term" value="P:fatty acid biosynthetic process"/>
    <property type="evidence" value="ECO:0007669"/>
    <property type="project" value="InterPro"/>
</dbReference>
<dbReference type="InterPro" id="IPR018201">
    <property type="entry name" value="Ketoacyl_synth_AS"/>
</dbReference>
<accession>A0AA39Z2J5</accession>
<dbReference type="InterPro" id="IPR001227">
    <property type="entry name" value="Ac_transferase_dom_sf"/>
</dbReference>
<dbReference type="InterPro" id="IPR020807">
    <property type="entry name" value="PKS_DH"/>
</dbReference>
<dbReference type="PANTHER" id="PTHR43775:SF50">
    <property type="entry name" value="HIGHLY REDUCING POLYKETIDE SYNTHASE SRDA"/>
    <property type="match status" value="1"/>
</dbReference>
<dbReference type="InterPro" id="IPR050091">
    <property type="entry name" value="PKS_NRPS_Biosynth_Enz"/>
</dbReference>
<dbReference type="GO" id="GO:0016491">
    <property type="term" value="F:oxidoreductase activity"/>
    <property type="evidence" value="ECO:0007669"/>
    <property type="project" value="UniProtKB-KW"/>
</dbReference>
<evidence type="ECO:0008006" key="15">
    <source>
        <dbReference type="Google" id="ProtNLM"/>
    </source>
</evidence>
<dbReference type="InterPro" id="IPR036736">
    <property type="entry name" value="ACP-like_sf"/>
</dbReference>
<dbReference type="Gene3D" id="3.30.70.3290">
    <property type="match status" value="1"/>
</dbReference>
<dbReference type="Gene3D" id="3.10.129.110">
    <property type="entry name" value="Polyketide synthase dehydratase"/>
    <property type="match status" value="1"/>
</dbReference>
<feature type="domain" description="Ketosynthase family 3 (KS3)" evidence="11">
    <location>
        <begin position="12"/>
        <end position="438"/>
    </location>
</feature>
<evidence type="ECO:0000256" key="7">
    <source>
        <dbReference type="ARBA" id="ARBA00023315"/>
    </source>
</evidence>
<dbReference type="Gene3D" id="3.40.47.10">
    <property type="match status" value="1"/>
</dbReference>
<feature type="active site" description="Proton acceptor; for dehydratase activity" evidence="8">
    <location>
        <position position="1035"/>
    </location>
</feature>
<dbReference type="InterPro" id="IPR029063">
    <property type="entry name" value="SAM-dependent_MTases_sf"/>
</dbReference>
<evidence type="ECO:0000256" key="8">
    <source>
        <dbReference type="PROSITE-ProRule" id="PRU01363"/>
    </source>
</evidence>
<evidence type="ECO:0000256" key="1">
    <source>
        <dbReference type="ARBA" id="ARBA00022450"/>
    </source>
</evidence>